<dbReference type="InParanoid" id="A0A2P6NID5"/>
<protein>
    <submittedName>
        <fullName evidence="5">Retinal homeobox protein-like protein-like</fullName>
    </submittedName>
</protein>
<dbReference type="Gene3D" id="1.10.10.60">
    <property type="entry name" value="Homeodomain-like"/>
    <property type="match status" value="1"/>
</dbReference>
<dbReference type="GO" id="GO:0000976">
    <property type="term" value="F:transcription cis-regulatory region binding"/>
    <property type="evidence" value="ECO:0007669"/>
    <property type="project" value="TreeGrafter"/>
</dbReference>
<evidence type="ECO:0000313" key="5">
    <source>
        <dbReference type="EMBL" id="PRP83699.1"/>
    </source>
</evidence>
<keyword evidence="2 3" id="KW-0238">DNA-binding</keyword>
<name>A0A2P6NID5_9EUKA</name>
<evidence type="ECO:0000256" key="1">
    <source>
        <dbReference type="ARBA" id="ARBA00004123"/>
    </source>
</evidence>
<accession>A0A2P6NID5</accession>
<organism evidence="5 6">
    <name type="scientific">Planoprotostelium fungivorum</name>
    <dbReference type="NCBI Taxonomy" id="1890364"/>
    <lineage>
        <taxon>Eukaryota</taxon>
        <taxon>Amoebozoa</taxon>
        <taxon>Evosea</taxon>
        <taxon>Variosea</taxon>
        <taxon>Cavosteliida</taxon>
        <taxon>Cavosteliaceae</taxon>
        <taxon>Planoprotostelium</taxon>
    </lineage>
</organism>
<gene>
    <name evidence="5" type="ORF">PROFUN_03854</name>
</gene>
<keyword evidence="6" id="KW-1185">Reference proteome</keyword>
<dbReference type="InterPro" id="IPR009057">
    <property type="entry name" value="Homeodomain-like_sf"/>
</dbReference>
<dbReference type="GO" id="GO:0005634">
    <property type="term" value="C:nucleus"/>
    <property type="evidence" value="ECO:0007669"/>
    <property type="project" value="UniProtKB-SubCell"/>
</dbReference>
<evidence type="ECO:0000259" key="4">
    <source>
        <dbReference type="PROSITE" id="PS50071"/>
    </source>
</evidence>
<feature type="DNA-binding region" description="Homeobox" evidence="2">
    <location>
        <begin position="40"/>
        <end position="99"/>
    </location>
</feature>
<evidence type="ECO:0000256" key="3">
    <source>
        <dbReference type="RuleBase" id="RU000682"/>
    </source>
</evidence>
<comment type="subcellular location">
    <subcellularLocation>
        <location evidence="1 2 3">Nucleus</location>
    </subcellularLocation>
</comment>
<proteinExistence type="predicted"/>
<feature type="domain" description="Homeobox" evidence="4">
    <location>
        <begin position="38"/>
        <end position="98"/>
    </location>
</feature>
<sequence length="110" mass="13254">MDISSLINPVEWSCTKEVSIARIFFYDHHPTTLNSRKEVKKTPRKSFSARQKEELSNLYLRTPYPTLEEREQIARRFHTCQRHIQIWFQNRRARTQRKVEGCEVTVTMRS</sequence>
<reference evidence="5 6" key="1">
    <citation type="journal article" date="2018" name="Genome Biol. Evol.">
        <title>Multiple Roots of Fruiting Body Formation in Amoebozoa.</title>
        <authorList>
            <person name="Hillmann F."/>
            <person name="Forbes G."/>
            <person name="Novohradska S."/>
            <person name="Ferling I."/>
            <person name="Riege K."/>
            <person name="Groth M."/>
            <person name="Westermann M."/>
            <person name="Marz M."/>
            <person name="Spaller T."/>
            <person name="Winckler T."/>
            <person name="Schaap P."/>
            <person name="Glockner G."/>
        </authorList>
    </citation>
    <scope>NUCLEOTIDE SEQUENCE [LARGE SCALE GENOMIC DNA]</scope>
    <source>
        <strain evidence="5 6">Jena</strain>
    </source>
</reference>
<keyword evidence="2 3" id="KW-0539">Nucleus</keyword>
<keyword evidence="2 3" id="KW-0371">Homeobox</keyword>
<dbReference type="InterPro" id="IPR001356">
    <property type="entry name" value="HD"/>
</dbReference>
<dbReference type="SUPFAM" id="SSF46689">
    <property type="entry name" value="Homeodomain-like"/>
    <property type="match status" value="1"/>
</dbReference>
<dbReference type="CDD" id="cd00086">
    <property type="entry name" value="homeodomain"/>
    <property type="match status" value="1"/>
</dbReference>
<dbReference type="SMART" id="SM00389">
    <property type="entry name" value="HOX"/>
    <property type="match status" value="1"/>
</dbReference>
<dbReference type="PANTHER" id="PTHR24323">
    <property type="entry name" value="CEH-10 HOMEODOMAIN-CONTAINING HOMOLOG"/>
    <property type="match status" value="1"/>
</dbReference>
<dbReference type="InterPro" id="IPR051775">
    <property type="entry name" value="Homeobox_domain"/>
</dbReference>
<dbReference type="GO" id="GO:0006355">
    <property type="term" value="P:regulation of DNA-templated transcription"/>
    <property type="evidence" value="ECO:0007669"/>
    <property type="project" value="TreeGrafter"/>
</dbReference>
<dbReference type="PANTHER" id="PTHR24323:SF7">
    <property type="entry name" value="HOMEOBOX DOMAIN-CONTAINING PROTEIN"/>
    <property type="match status" value="1"/>
</dbReference>
<dbReference type="Pfam" id="PF00046">
    <property type="entry name" value="Homeodomain"/>
    <property type="match status" value="1"/>
</dbReference>
<dbReference type="Proteomes" id="UP000241769">
    <property type="component" value="Unassembled WGS sequence"/>
</dbReference>
<comment type="caution">
    <text evidence="5">The sequence shown here is derived from an EMBL/GenBank/DDBJ whole genome shotgun (WGS) entry which is preliminary data.</text>
</comment>
<evidence type="ECO:0000256" key="2">
    <source>
        <dbReference type="PROSITE-ProRule" id="PRU00108"/>
    </source>
</evidence>
<evidence type="ECO:0000313" key="6">
    <source>
        <dbReference type="Proteomes" id="UP000241769"/>
    </source>
</evidence>
<dbReference type="AlphaFoldDB" id="A0A2P6NID5"/>
<dbReference type="OrthoDB" id="4187154at2759"/>
<dbReference type="STRING" id="1890364.A0A2P6NID5"/>
<dbReference type="EMBL" id="MDYQ01000078">
    <property type="protein sequence ID" value="PRP83699.1"/>
    <property type="molecule type" value="Genomic_DNA"/>
</dbReference>
<dbReference type="PROSITE" id="PS50071">
    <property type="entry name" value="HOMEOBOX_2"/>
    <property type="match status" value="1"/>
</dbReference>